<dbReference type="EMBL" id="JAABOQ010000007">
    <property type="protein sequence ID" value="NER18797.1"/>
    <property type="molecule type" value="Genomic_DNA"/>
</dbReference>
<evidence type="ECO:0000256" key="2">
    <source>
        <dbReference type="ARBA" id="ARBA00023015"/>
    </source>
</evidence>
<evidence type="ECO:0000259" key="6">
    <source>
        <dbReference type="Pfam" id="PF08281"/>
    </source>
</evidence>
<dbReference type="Pfam" id="PF08281">
    <property type="entry name" value="Sigma70_r4_2"/>
    <property type="match status" value="1"/>
</dbReference>
<dbReference type="Gene3D" id="1.10.10.10">
    <property type="entry name" value="Winged helix-like DNA-binding domain superfamily/Winged helix DNA-binding domain"/>
    <property type="match status" value="1"/>
</dbReference>
<comment type="caution">
    <text evidence="7">The sequence shown here is derived from an EMBL/GenBank/DDBJ whole genome shotgun (WGS) entry which is preliminary data.</text>
</comment>
<accession>A0A6M0CTF1</accession>
<protein>
    <submittedName>
        <fullName evidence="7">Sigma-70 family RNA polymerase sigma factor</fullName>
    </submittedName>
</protein>
<reference evidence="7 8" key="1">
    <citation type="submission" date="2020-01" db="EMBL/GenBank/DDBJ databases">
        <title>Spongiivirga citrea KCTC 32990T.</title>
        <authorList>
            <person name="Wang G."/>
        </authorList>
    </citation>
    <scope>NUCLEOTIDE SEQUENCE [LARGE SCALE GENOMIC DNA]</scope>
    <source>
        <strain evidence="7 8">KCTC 32990</strain>
    </source>
</reference>
<dbReference type="InterPro" id="IPR013324">
    <property type="entry name" value="RNA_pol_sigma_r3/r4-like"/>
</dbReference>
<dbReference type="InterPro" id="IPR007627">
    <property type="entry name" value="RNA_pol_sigma70_r2"/>
</dbReference>
<dbReference type="PANTHER" id="PTHR43133">
    <property type="entry name" value="RNA POLYMERASE ECF-TYPE SIGMA FACTO"/>
    <property type="match status" value="1"/>
</dbReference>
<dbReference type="GO" id="GO:0016987">
    <property type="term" value="F:sigma factor activity"/>
    <property type="evidence" value="ECO:0007669"/>
    <property type="project" value="UniProtKB-KW"/>
</dbReference>
<keyword evidence="3" id="KW-0731">Sigma factor</keyword>
<keyword evidence="8" id="KW-1185">Reference proteome</keyword>
<evidence type="ECO:0000313" key="8">
    <source>
        <dbReference type="Proteomes" id="UP000474296"/>
    </source>
</evidence>
<sequence length="186" mass="21853">MKVIQLYKNEAKLIKHVAQGNRMAQQYLFEQCAPKMLSICRQYINDVHKAEEVMLTGFMKVFKNIDNFRSEGSFEGWIRRIMVRECISFYRQRKQLEVVENELEIEDVDYSVTEEFDVAYIQQLIDQLPEGYKVVFVMYVVEGYKHHEIAEILGIAESTSKSQLFKARKMLQKQLTQLNATQHGTA</sequence>
<dbReference type="InterPro" id="IPR036388">
    <property type="entry name" value="WH-like_DNA-bd_sf"/>
</dbReference>
<dbReference type="NCBIfam" id="TIGR02937">
    <property type="entry name" value="sigma70-ECF"/>
    <property type="match status" value="1"/>
</dbReference>
<dbReference type="SUPFAM" id="SSF88659">
    <property type="entry name" value="Sigma3 and sigma4 domains of RNA polymerase sigma factors"/>
    <property type="match status" value="1"/>
</dbReference>
<dbReference type="InterPro" id="IPR013325">
    <property type="entry name" value="RNA_pol_sigma_r2"/>
</dbReference>
<evidence type="ECO:0000256" key="3">
    <source>
        <dbReference type="ARBA" id="ARBA00023082"/>
    </source>
</evidence>
<dbReference type="CDD" id="cd06171">
    <property type="entry name" value="Sigma70_r4"/>
    <property type="match status" value="1"/>
</dbReference>
<dbReference type="Pfam" id="PF04542">
    <property type="entry name" value="Sigma70_r2"/>
    <property type="match status" value="1"/>
</dbReference>
<dbReference type="GO" id="GO:0003677">
    <property type="term" value="F:DNA binding"/>
    <property type="evidence" value="ECO:0007669"/>
    <property type="project" value="InterPro"/>
</dbReference>
<dbReference type="SUPFAM" id="SSF88946">
    <property type="entry name" value="Sigma2 domain of RNA polymerase sigma factors"/>
    <property type="match status" value="1"/>
</dbReference>
<gene>
    <name evidence="7" type="ORF">GWK10_16380</name>
</gene>
<keyword evidence="2" id="KW-0805">Transcription regulation</keyword>
<comment type="similarity">
    <text evidence="1">Belongs to the sigma-70 factor family. ECF subfamily.</text>
</comment>
<feature type="domain" description="RNA polymerase sigma factor 70 region 4 type 2" evidence="6">
    <location>
        <begin position="120"/>
        <end position="171"/>
    </location>
</feature>
<dbReference type="PANTHER" id="PTHR43133:SF46">
    <property type="entry name" value="RNA POLYMERASE SIGMA-70 FACTOR ECF SUBFAMILY"/>
    <property type="match status" value="1"/>
</dbReference>
<evidence type="ECO:0000259" key="5">
    <source>
        <dbReference type="Pfam" id="PF04542"/>
    </source>
</evidence>
<dbReference type="InterPro" id="IPR013249">
    <property type="entry name" value="RNA_pol_sigma70_r4_t2"/>
</dbReference>
<organism evidence="7 8">
    <name type="scientific">Spongiivirga citrea</name>
    <dbReference type="NCBI Taxonomy" id="1481457"/>
    <lineage>
        <taxon>Bacteria</taxon>
        <taxon>Pseudomonadati</taxon>
        <taxon>Bacteroidota</taxon>
        <taxon>Flavobacteriia</taxon>
        <taxon>Flavobacteriales</taxon>
        <taxon>Flavobacteriaceae</taxon>
        <taxon>Spongiivirga</taxon>
    </lineage>
</organism>
<name>A0A6M0CTF1_9FLAO</name>
<dbReference type="AlphaFoldDB" id="A0A6M0CTF1"/>
<dbReference type="Proteomes" id="UP000474296">
    <property type="component" value="Unassembled WGS sequence"/>
</dbReference>
<evidence type="ECO:0000256" key="1">
    <source>
        <dbReference type="ARBA" id="ARBA00010641"/>
    </source>
</evidence>
<feature type="domain" description="RNA polymerase sigma-70 region 2" evidence="5">
    <location>
        <begin position="28"/>
        <end position="94"/>
    </location>
</feature>
<proteinExistence type="inferred from homology"/>
<dbReference type="GO" id="GO:0006352">
    <property type="term" value="P:DNA-templated transcription initiation"/>
    <property type="evidence" value="ECO:0007669"/>
    <property type="project" value="InterPro"/>
</dbReference>
<keyword evidence="4" id="KW-0804">Transcription</keyword>
<dbReference type="InterPro" id="IPR014284">
    <property type="entry name" value="RNA_pol_sigma-70_dom"/>
</dbReference>
<evidence type="ECO:0000313" key="7">
    <source>
        <dbReference type="EMBL" id="NER18797.1"/>
    </source>
</evidence>
<dbReference type="InterPro" id="IPR039425">
    <property type="entry name" value="RNA_pol_sigma-70-like"/>
</dbReference>
<evidence type="ECO:0000256" key="4">
    <source>
        <dbReference type="ARBA" id="ARBA00023163"/>
    </source>
</evidence>
<dbReference type="Gene3D" id="1.10.1740.10">
    <property type="match status" value="1"/>
</dbReference>